<name>A0ABY6CVS9_9BACT</name>
<proteinExistence type="predicted"/>
<protein>
    <submittedName>
        <fullName evidence="2">Helix-turn-helix domain-containing protein</fullName>
    </submittedName>
</protein>
<dbReference type="RefSeq" id="WP_263049758.1">
    <property type="nucleotide sequence ID" value="NZ_CP106735.1"/>
</dbReference>
<dbReference type="EMBL" id="CP106735">
    <property type="protein sequence ID" value="UXX78012.1"/>
    <property type="molecule type" value="Genomic_DNA"/>
</dbReference>
<organism evidence="2 3">
    <name type="scientific">Reichenbachiella carrageenanivorans</name>
    <dbReference type="NCBI Taxonomy" id="2979869"/>
    <lineage>
        <taxon>Bacteria</taxon>
        <taxon>Pseudomonadati</taxon>
        <taxon>Bacteroidota</taxon>
        <taxon>Cytophagia</taxon>
        <taxon>Cytophagales</taxon>
        <taxon>Reichenbachiellaceae</taxon>
        <taxon>Reichenbachiella</taxon>
    </lineage>
</organism>
<dbReference type="Pfam" id="PF12728">
    <property type="entry name" value="HTH_17"/>
    <property type="match status" value="1"/>
</dbReference>
<gene>
    <name evidence="2" type="ORF">N7E81_11635</name>
</gene>
<evidence type="ECO:0000313" key="3">
    <source>
        <dbReference type="Proteomes" id="UP001062165"/>
    </source>
</evidence>
<keyword evidence="3" id="KW-1185">Reference proteome</keyword>
<dbReference type="Proteomes" id="UP001062165">
    <property type="component" value="Chromosome"/>
</dbReference>
<evidence type="ECO:0000259" key="1">
    <source>
        <dbReference type="Pfam" id="PF12728"/>
    </source>
</evidence>
<sequence length="93" mass="11137">MEHTLIAIPKEAYQEIQLMKSDIAEIKHLILRENNVLQKEYLSIKETCSILNFGRTKIHKLINETRLDRVKRDRRAYITRESIERFLKTPTNK</sequence>
<feature type="domain" description="Helix-turn-helix" evidence="1">
    <location>
        <begin position="41"/>
        <end position="88"/>
    </location>
</feature>
<accession>A0ABY6CVS9</accession>
<dbReference type="InterPro" id="IPR041657">
    <property type="entry name" value="HTH_17"/>
</dbReference>
<reference evidence="2" key="1">
    <citation type="submission" date="2022-10" db="EMBL/GenBank/DDBJ databases">
        <title>Comparative genomics and taxonomic characterization of three novel marine species of genus Reichenbachiella exhibiting antioxidant and polysaccharide degradation activities.</title>
        <authorList>
            <person name="Muhammad N."/>
            <person name="Lee Y.-J."/>
            <person name="Ko J."/>
            <person name="Kim S.-G."/>
        </authorList>
    </citation>
    <scope>NUCLEOTIDE SEQUENCE</scope>
    <source>
        <strain evidence="2">Wsw4-B4</strain>
    </source>
</reference>
<evidence type="ECO:0000313" key="2">
    <source>
        <dbReference type="EMBL" id="UXX78012.1"/>
    </source>
</evidence>